<evidence type="ECO:0000313" key="1">
    <source>
        <dbReference type="EMBL" id="KAJ3528083.1"/>
    </source>
</evidence>
<gene>
    <name evidence="1" type="ORF">NM208_g10378</name>
</gene>
<evidence type="ECO:0000313" key="2">
    <source>
        <dbReference type="Proteomes" id="UP001148629"/>
    </source>
</evidence>
<dbReference type="EMBL" id="JANRMS010001460">
    <property type="protein sequence ID" value="KAJ3528083.1"/>
    <property type="molecule type" value="Genomic_DNA"/>
</dbReference>
<organism evidence="1 2">
    <name type="scientific">Fusarium decemcellulare</name>
    <dbReference type="NCBI Taxonomy" id="57161"/>
    <lineage>
        <taxon>Eukaryota</taxon>
        <taxon>Fungi</taxon>
        <taxon>Dikarya</taxon>
        <taxon>Ascomycota</taxon>
        <taxon>Pezizomycotina</taxon>
        <taxon>Sordariomycetes</taxon>
        <taxon>Hypocreomycetidae</taxon>
        <taxon>Hypocreales</taxon>
        <taxon>Nectriaceae</taxon>
        <taxon>Fusarium</taxon>
        <taxon>Fusarium decemcellulare species complex</taxon>
    </lineage>
</organism>
<keyword evidence="2" id="KW-1185">Reference proteome</keyword>
<name>A0ACC1RY96_9HYPO</name>
<dbReference type="Proteomes" id="UP001148629">
    <property type="component" value="Unassembled WGS sequence"/>
</dbReference>
<accession>A0ACC1RY96</accession>
<sequence length="160" mass="18300">MKSNYHSNKSLENALTDTRVELLDWRRLDICPDTIVRIGQNLRELHLQWSGNNAVLRSWSEAGGLPKLARHGNLKRIMVIFPEERPDMGHHTSKDLENLKKRLLRNWPASSQKRPHPPDNKTRAGTSSLSTDTETGSQGLEFPKVDFWKAKFTTSTLNDT</sequence>
<reference evidence="1" key="1">
    <citation type="submission" date="2022-08" db="EMBL/GenBank/DDBJ databases">
        <title>Genome Sequence of Fusarium decemcellulare.</title>
        <authorList>
            <person name="Buettner E."/>
        </authorList>
    </citation>
    <scope>NUCLEOTIDE SEQUENCE</scope>
    <source>
        <strain evidence="1">Babe19</strain>
    </source>
</reference>
<comment type="caution">
    <text evidence="1">The sequence shown here is derived from an EMBL/GenBank/DDBJ whole genome shotgun (WGS) entry which is preliminary data.</text>
</comment>
<proteinExistence type="predicted"/>
<protein>
    <submittedName>
        <fullName evidence="1">Uncharacterized protein</fullName>
    </submittedName>
</protein>